<name>A0ABN9QPX0_9DINO</name>
<accession>A0ABN9QPX0</accession>
<keyword evidence="2" id="KW-1185">Reference proteome</keyword>
<comment type="caution">
    <text evidence="1">The sequence shown here is derived from an EMBL/GenBank/DDBJ whole genome shotgun (WGS) entry which is preliminary data.</text>
</comment>
<dbReference type="EMBL" id="CAUYUJ010003843">
    <property type="protein sequence ID" value="CAK0807088.1"/>
    <property type="molecule type" value="Genomic_DNA"/>
</dbReference>
<evidence type="ECO:0000313" key="2">
    <source>
        <dbReference type="Proteomes" id="UP001189429"/>
    </source>
</evidence>
<sequence length="74" mass="8543">VLVPLAPHLLCTCWYARERFAKSMRSGGQQMDEEVIQGIWSKFVWQLYVKRGVASATLALCHRIPWFGLEGMFK</sequence>
<protein>
    <submittedName>
        <fullName evidence="1">Uncharacterized protein</fullName>
    </submittedName>
</protein>
<gene>
    <name evidence="1" type="ORF">PCOR1329_LOCUS13074</name>
</gene>
<proteinExistence type="predicted"/>
<feature type="non-terminal residue" evidence="1">
    <location>
        <position position="1"/>
    </location>
</feature>
<feature type="non-terminal residue" evidence="1">
    <location>
        <position position="74"/>
    </location>
</feature>
<reference evidence="1" key="1">
    <citation type="submission" date="2023-10" db="EMBL/GenBank/DDBJ databases">
        <authorList>
            <person name="Chen Y."/>
            <person name="Shah S."/>
            <person name="Dougan E. K."/>
            <person name="Thang M."/>
            <person name="Chan C."/>
        </authorList>
    </citation>
    <scope>NUCLEOTIDE SEQUENCE [LARGE SCALE GENOMIC DNA]</scope>
</reference>
<organism evidence="1 2">
    <name type="scientific">Prorocentrum cordatum</name>
    <dbReference type="NCBI Taxonomy" id="2364126"/>
    <lineage>
        <taxon>Eukaryota</taxon>
        <taxon>Sar</taxon>
        <taxon>Alveolata</taxon>
        <taxon>Dinophyceae</taxon>
        <taxon>Prorocentrales</taxon>
        <taxon>Prorocentraceae</taxon>
        <taxon>Prorocentrum</taxon>
    </lineage>
</organism>
<dbReference type="Proteomes" id="UP001189429">
    <property type="component" value="Unassembled WGS sequence"/>
</dbReference>
<evidence type="ECO:0000313" key="1">
    <source>
        <dbReference type="EMBL" id="CAK0807088.1"/>
    </source>
</evidence>